<dbReference type="InterPro" id="IPR002401">
    <property type="entry name" value="Cyt_P450_E_grp-I"/>
</dbReference>
<comment type="similarity">
    <text evidence="1 6">Belongs to the cytochrome P450 family.</text>
</comment>
<evidence type="ECO:0000256" key="6">
    <source>
        <dbReference type="RuleBase" id="RU000461"/>
    </source>
</evidence>
<dbReference type="EMBL" id="GG745350">
    <property type="protein sequence ID" value="KNE66592.1"/>
    <property type="molecule type" value="Genomic_DNA"/>
</dbReference>
<dbReference type="CDD" id="cd11064">
    <property type="entry name" value="CYP86A"/>
    <property type="match status" value="1"/>
</dbReference>
<evidence type="ECO:0000256" key="3">
    <source>
        <dbReference type="ARBA" id="ARBA00023002"/>
    </source>
</evidence>
<evidence type="ECO:0000256" key="5">
    <source>
        <dbReference type="PIRSR" id="PIRSR602401-1"/>
    </source>
</evidence>
<reference evidence="8" key="2">
    <citation type="submission" date="2009-11" db="EMBL/GenBank/DDBJ databases">
        <title>The Genome Sequence of Allomyces macrogynus strain ATCC 38327.</title>
        <authorList>
            <consortium name="The Broad Institute Genome Sequencing Platform"/>
            <person name="Russ C."/>
            <person name="Cuomo C."/>
            <person name="Shea T."/>
            <person name="Young S.K."/>
            <person name="Zeng Q."/>
            <person name="Koehrsen M."/>
            <person name="Haas B."/>
            <person name="Borodovsky M."/>
            <person name="Guigo R."/>
            <person name="Alvarado L."/>
            <person name="Berlin A."/>
            <person name="Borenstein D."/>
            <person name="Chen Z."/>
            <person name="Engels R."/>
            <person name="Freedman E."/>
            <person name="Gellesch M."/>
            <person name="Goldberg J."/>
            <person name="Griggs A."/>
            <person name="Gujja S."/>
            <person name="Heiman D."/>
            <person name="Hepburn T."/>
            <person name="Howarth C."/>
            <person name="Jen D."/>
            <person name="Larson L."/>
            <person name="Lewis B."/>
            <person name="Mehta T."/>
            <person name="Park D."/>
            <person name="Pearson M."/>
            <person name="Roberts A."/>
            <person name="Saif S."/>
            <person name="Shenoy N."/>
            <person name="Sisk P."/>
            <person name="Stolte C."/>
            <person name="Sykes S."/>
            <person name="Walk T."/>
            <person name="White J."/>
            <person name="Yandava C."/>
            <person name="Burger G."/>
            <person name="Gray M.W."/>
            <person name="Holland P.W.H."/>
            <person name="King N."/>
            <person name="Lang F.B.F."/>
            <person name="Roger A.J."/>
            <person name="Ruiz-Trillo I."/>
            <person name="Lander E."/>
            <person name="Nusbaum C."/>
        </authorList>
    </citation>
    <scope>NUCLEOTIDE SEQUENCE [LARGE SCALE GENOMIC DNA]</scope>
    <source>
        <strain evidence="8">ATCC 38327</strain>
    </source>
</reference>
<keyword evidence="2 5" id="KW-0479">Metal-binding</keyword>
<dbReference type="GO" id="GO:0004497">
    <property type="term" value="F:monooxygenase activity"/>
    <property type="evidence" value="ECO:0007669"/>
    <property type="project" value="UniProtKB-KW"/>
</dbReference>
<accession>A0A0L0SVQ1</accession>
<evidence type="ECO:0000313" key="7">
    <source>
        <dbReference type="EMBL" id="KNE66592.1"/>
    </source>
</evidence>
<dbReference type="Gene3D" id="1.10.630.10">
    <property type="entry name" value="Cytochrome P450"/>
    <property type="match status" value="1"/>
</dbReference>
<dbReference type="PRINTS" id="PR00463">
    <property type="entry name" value="EP450I"/>
</dbReference>
<dbReference type="AlphaFoldDB" id="A0A0L0SVQ1"/>
<dbReference type="InterPro" id="IPR001128">
    <property type="entry name" value="Cyt_P450"/>
</dbReference>
<name>A0A0L0SVQ1_ALLM3</name>
<dbReference type="GO" id="GO:0020037">
    <property type="term" value="F:heme binding"/>
    <property type="evidence" value="ECO:0007669"/>
    <property type="project" value="InterPro"/>
</dbReference>
<evidence type="ECO:0000256" key="1">
    <source>
        <dbReference type="ARBA" id="ARBA00010617"/>
    </source>
</evidence>
<dbReference type="eggNOG" id="KOG0157">
    <property type="taxonomic scope" value="Eukaryota"/>
</dbReference>
<evidence type="ECO:0000313" key="8">
    <source>
        <dbReference type="Proteomes" id="UP000054350"/>
    </source>
</evidence>
<evidence type="ECO:0000256" key="4">
    <source>
        <dbReference type="ARBA" id="ARBA00023004"/>
    </source>
</evidence>
<dbReference type="InterPro" id="IPR036396">
    <property type="entry name" value="Cyt_P450_sf"/>
</dbReference>
<dbReference type="GO" id="GO:0005506">
    <property type="term" value="F:iron ion binding"/>
    <property type="evidence" value="ECO:0007669"/>
    <property type="project" value="InterPro"/>
</dbReference>
<keyword evidence="3 6" id="KW-0560">Oxidoreductase</keyword>
<dbReference type="STRING" id="578462.A0A0L0SVQ1"/>
<comment type="cofactor">
    <cofactor evidence="5">
        <name>heme</name>
        <dbReference type="ChEBI" id="CHEBI:30413"/>
    </cofactor>
</comment>
<protein>
    <recommendedName>
        <fullName evidence="9">Cytochrome P450</fullName>
    </recommendedName>
</protein>
<proteinExistence type="inferred from homology"/>
<dbReference type="Proteomes" id="UP000054350">
    <property type="component" value="Unassembled WGS sequence"/>
</dbReference>
<dbReference type="InterPro" id="IPR017972">
    <property type="entry name" value="Cyt_P450_CS"/>
</dbReference>
<dbReference type="SUPFAM" id="SSF48264">
    <property type="entry name" value="Cytochrome P450"/>
    <property type="match status" value="1"/>
</dbReference>
<evidence type="ECO:0000256" key="2">
    <source>
        <dbReference type="ARBA" id="ARBA00022723"/>
    </source>
</evidence>
<reference evidence="7 8" key="1">
    <citation type="submission" date="2009-11" db="EMBL/GenBank/DDBJ databases">
        <title>Annotation of Allomyces macrogynus ATCC 38327.</title>
        <authorList>
            <consortium name="The Broad Institute Genome Sequencing Platform"/>
            <person name="Russ C."/>
            <person name="Cuomo C."/>
            <person name="Burger G."/>
            <person name="Gray M.W."/>
            <person name="Holland P.W.H."/>
            <person name="King N."/>
            <person name="Lang F.B.F."/>
            <person name="Roger A.J."/>
            <person name="Ruiz-Trillo I."/>
            <person name="Young S.K."/>
            <person name="Zeng Q."/>
            <person name="Gargeya S."/>
            <person name="Fitzgerald M."/>
            <person name="Haas B."/>
            <person name="Abouelleil A."/>
            <person name="Alvarado L."/>
            <person name="Arachchi H.M."/>
            <person name="Berlin A."/>
            <person name="Chapman S.B."/>
            <person name="Gearin G."/>
            <person name="Goldberg J."/>
            <person name="Griggs A."/>
            <person name="Gujja S."/>
            <person name="Hansen M."/>
            <person name="Heiman D."/>
            <person name="Howarth C."/>
            <person name="Larimer J."/>
            <person name="Lui A."/>
            <person name="MacDonald P.J.P."/>
            <person name="McCowen C."/>
            <person name="Montmayeur A."/>
            <person name="Murphy C."/>
            <person name="Neiman D."/>
            <person name="Pearson M."/>
            <person name="Priest M."/>
            <person name="Roberts A."/>
            <person name="Saif S."/>
            <person name="Shea T."/>
            <person name="Sisk P."/>
            <person name="Stolte C."/>
            <person name="Sykes S."/>
            <person name="Wortman J."/>
            <person name="Nusbaum C."/>
            <person name="Birren B."/>
        </authorList>
    </citation>
    <scope>NUCLEOTIDE SEQUENCE [LARGE SCALE GENOMIC DNA]</scope>
    <source>
        <strain evidence="7 8">ATCC 38327</strain>
    </source>
</reference>
<dbReference type="Pfam" id="PF00067">
    <property type="entry name" value="p450"/>
    <property type="match status" value="1"/>
</dbReference>
<feature type="binding site" description="axial binding residue" evidence="5">
    <location>
        <position position="479"/>
    </location>
    <ligand>
        <name>heme</name>
        <dbReference type="ChEBI" id="CHEBI:30413"/>
    </ligand>
    <ligandPart>
        <name>Fe</name>
        <dbReference type="ChEBI" id="CHEBI:18248"/>
    </ligandPart>
</feature>
<keyword evidence="8" id="KW-1185">Reference proteome</keyword>
<dbReference type="PANTHER" id="PTHR24296">
    <property type="entry name" value="CYTOCHROME P450"/>
    <property type="match status" value="1"/>
</dbReference>
<sequence length="539" mass="60170">MTASVSRLAALANWLRLYLARTGRGTRVAMALAGAVAALAAILAAETARKRPKYRGAVEAPERSWIVGHGIMFLTTHETRNDWAFYLARNHLDLGEGHTSHLTAPFAPPLIFTTSPANVEHVLKTKFDNYVKGPVFADHQTQLLGHGIFNTDGDAWRAQRKTSSMIFSVRNFRDHMLHVFSRHARVLVDKLDTVAARGTVVDLHDWFHRFTLDAFMEIGFGTPVDSLQADAPLPFATAFDQAQSITSKRMIMGPVQRRILEWWNGDAKRLQQCIKVTDDFAYRLIAQRRADPNAGNAQDLLARFLAMKKPGSNQGYSDEELRDVVINFIIAGRDTTAQALSWAIFELAQHPKVVAAMREEIARIVPTAFDSTTDDGENLDYDAVTRDLVYVRAVFSEALRLHPSVPQEIKFAIHADTLPDGTPVRAGDGIIWSPYAMGRLTELWGDDALEFKPERWIGENVPQPGPYKYPVFNAGPRTCLGQQMAYLEGVACLVKLVSKFEFEVVNPDEVTYRTALTLLMKNGLKVRVRRYVSPAPVAA</sequence>
<dbReference type="OrthoDB" id="1470350at2759"/>
<dbReference type="GO" id="GO:0006629">
    <property type="term" value="P:lipid metabolic process"/>
    <property type="evidence" value="ECO:0007669"/>
    <property type="project" value="UniProtKB-ARBA"/>
</dbReference>
<evidence type="ECO:0008006" key="9">
    <source>
        <dbReference type="Google" id="ProtNLM"/>
    </source>
</evidence>
<keyword evidence="6" id="KW-0503">Monooxygenase</keyword>
<keyword evidence="5 6" id="KW-0349">Heme</keyword>
<dbReference type="VEuPathDB" id="FungiDB:AMAG_11713"/>
<dbReference type="GO" id="GO:0016705">
    <property type="term" value="F:oxidoreductase activity, acting on paired donors, with incorporation or reduction of molecular oxygen"/>
    <property type="evidence" value="ECO:0007669"/>
    <property type="project" value="InterPro"/>
</dbReference>
<keyword evidence="4 5" id="KW-0408">Iron</keyword>
<gene>
    <name evidence="7" type="ORF">AMAG_11713</name>
</gene>
<organism evidence="7 8">
    <name type="scientific">Allomyces macrogynus (strain ATCC 38327)</name>
    <name type="common">Allomyces javanicus var. macrogynus</name>
    <dbReference type="NCBI Taxonomy" id="578462"/>
    <lineage>
        <taxon>Eukaryota</taxon>
        <taxon>Fungi</taxon>
        <taxon>Fungi incertae sedis</taxon>
        <taxon>Blastocladiomycota</taxon>
        <taxon>Blastocladiomycetes</taxon>
        <taxon>Blastocladiales</taxon>
        <taxon>Blastocladiaceae</taxon>
        <taxon>Allomyces</taxon>
    </lineage>
</organism>
<dbReference type="OMA" id="SWFVKCE"/>
<dbReference type="PROSITE" id="PS00086">
    <property type="entry name" value="CYTOCHROME_P450"/>
    <property type="match status" value="1"/>
</dbReference>
<dbReference type="PRINTS" id="PR00385">
    <property type="entry name" value="P450"/>
</dbReference>